<dbReference type="EMBL" id="VOPW01000001">
    <property type="protein sequence ID" value="TXC67323.1"/>
    <property type="molecule type" value="Genomic_DNA"/>
</dbReference>
<dbReference type="Proteomes" id="UP000321832">
    <property type="component" value="Unassembled WGS sequence"/>
</dbReference>
<name>A0A5C6U2T8_9BURK</name>
<keyword evidence="1" id="KW-0732">Signal</keyword>
<dbReference type="SUPFAM" id="SSF48695">
    <property type="entry name" value="Multiheme cytochromes"/>
    <property type="match status" value="1"/>
</dbReference>
<dbReference type="AlphaFoldDB" id="A0A5C6U2T8"/>
<reference evidence="2 3" key="1">
    <citation type="submission" date="2019-08" db="EMBL/GenBank/DDBJ databases">
        <authorList>
            <person name="Khan S.A."/>
            <person name="Jeon C.O."/>
            <person name="Jeong S.E."/>
        </authorList>
    </citation>
    <scope>NUCLEOTIDE SEQUENCE [LARGE SCALE GENOMIC DNA]</scope>
    <source>
        <strain evidence="3">IMCC1728</strain>
    </source>
</reference>
<evidence type="ECO:0000313" key="3">
    <source>
        <dbReference type="Proteomes" id="UP000321832"/>
    </source>
</evidence>
<organism evidence="2 3">
    <name type="scientific">Piscinibacter aquaticus</name>
    <dbReference type="NCBI Taxonomy" id="392597"/>
    <lineage>
        <taxon>Bacteria</taxon>
        <taxon>Pseudomonadati</taxon>
        <taxon>Pseudomonadota</taxon>
        <taxon>Betaproteobacteria</taxon>
        <taxon>Burkholderiales</taxon>
        <taxon>Sphaerotilaceae</taxon>
        <taxon>Piscinibacter</taxon>
    </lineage>
</organism>
<comment type="caution">
    <text evidence="2">The sequence shown here is derived from an EMBL/GenBank/DDBJ whole genome shotgun (WGS) entry which is preliminary data.</text>
</comment>
<dbReference type="InterPro" id="IPR051829">
    <property type="entry name" value="Multiheme_Cytochr_ET"/>
</dbReference>
<gene>
    <name evidence="2" type="ORF">FSC37_21375</name>
</gene>
<proteinExistence type="predicted"/>
<accession>A0A5C6U2T8</accession>
<sequence length="474" mass="49038">MPVGATNCASCHSTSTWKPTSFNHTQVTAAGQCASCHSGAYPPADGRTATHIPYQTLSGVAITNCDTCHKQGYVAWSGARFHSSVTVSTQCASCHTGSYPPAVGKPNTAIHQGVTVCESCHKSTTSWASAKVDHSTFTTATNCTTCHNGSTATGKPATHVPVGATNCVNCHSTTTWKPTKFNHTQVVVANQCSSCHSGAYPPADGRTATHIPYQTLSGVAITNCDTCHKQGYVAWSGARFHSSVSVSTQCASCHTGSYPPAVGKPANTTHAGVTGNCESCHKSTASWASATFAHSAANAVGTGTCDTCHNGTAAKGKSATHIPVTTGPTKCDSCHKSQTSFATSVTMNHSVVTATTCKTCHNGAYTAEGTVGALAKPTNHVPEATQLLNGAAMDCNACHKSTTTWGSMTMNHNGSQGNGAGWCKGCHQSGTAYLGSMERMQLNHRNRTPAPTDCSQSGCHRPLGNTGAAYTKWD</sequence>
<dbReference type="PANTHER" id="PTHR35038:SF8">
    <property type="entry name" value="C-TYPE POLYHEME CYTOCHROME OMCC"/>
    <property type="match status" value="1"/>
</dbReference>
<keyword evidence="3" id="KW-1185">Reference proteome</keyword>
<dbReference type="Gene3D" id="3.90.10.10">
    <property type="entry name" value="Cytochrome C3"/>
    <property type="match status" value="5"/>
</dbReference>
<dbReference type="GO" id="GO:0016491">
    <property type="term" value="F:oxidoreductase activity"/>
    <property type="evidence" value="ECO:0007669"/>
    <property type="project" value="TreeGrafter"/>
</dbReference>
<evidence type="ECO:0000313" key="2">
    <source>
        <dbReference type="EMBL" id="TXC67323.1"/>
    </source>
</evidence>
<protein>
    <submittedName>
        <fullName evidence="2">Uncharacterized protein</fullName>
    </submittedName>
</protein>
<dbReference type="PANTHER" id="PTHR35038">
    <property type="entry name" value="DISSIMILATORY SULFITE REDUCTASE SIRA"/>
    <property type="match status" value="1"/>
</dbReference>
<dbReference type="InterPro" id="IPR036280">
    <property type="entry name" value="Multihaem_cyt_sf"/>
</dbReference>
<evidence type="ECO:0000256" key="1">
    <source>
        <dbReference type="ARBA" id="ARBA00022729"/>
    </source>
</evidence>